<proteinExistence type="predicted"/>
<dbReference type="Proteomes" id="UP000692954">
    <property type="component" value="Unassembled WGS sequence"/>
</dbReference>
<protein>
    <recommendedName>
        <fullName evidence="7">WD40 repeat-containing protein</fullName>
    </recommendedName>
</protein>
<dbReference type="PANTHER" id="PTHR19857">
    <property type="entry name" value="MITOCHONDRIAL DIVISION PROTEIN 1-RELATED"/>
    <property type="match status" value="1"/>
</dbReference>
<dbReference type="AlphaFoldDB" id="A0A8S1K1S1"/>
<keyword evidence="4" id="KW-0175">Coiled coil</keyword>
<dbReference type="PANTHER" id="PTHR19857:SF8">
    <property type="entry name" value="ANGIO-ASSOCIATED MIGRATORY CELL PROTEIN"/>
    <property type="match status" value="1"/>
</dbReference>
<keyword evidence="6" id="KW-1185">Reference proteome</keyword>
<comment type="caution">
    <text evidence="5">The sequence shown here is derived from an EMBL/GenBank/DDBJ whole genome shotgun (WGS) entry which is preliminary data.</text>
</comment>
<reference evidence="5" key="1">
    <citation type="submission" date="2021-01" db="EMBL/GenBank/DDBJ databases">
        <authorList>
            <consortium name="Genoscope - CEA"/>
            <person name="William W."/>
        </authorList>
    </citation>
    <scope>NUCLEOTIDE SEQUENCE</scope>
</reference>
<dbReference type="Pfam" id="PF00400">
    <property type="entry name" value="WD40"/>
    <property type="match status" value="2"/>
</dbReference>
<evidence type="ECO:0000313" key="5">
    <source>
        <dbReference type="EMBL" id="CAD8049480.1"/>
    </source>
</evidence>
<dbReference type="PROSITE" id="PS50082">
    <property type="entry name" value="WD_REPEATS_2"/>
    <property type="match status" value="2"/>
</dbReference>
<evidence type="ECO:0000256" key="1">
    <source>
        <dbReference type="ARBA" id="ARBA00022574"/>
    </source>
</evidence>
<dbReference type="InterPro" id="IPR051179">
    <property type="entry name" value="WD_repeat_multifunction"/>
</dbReference>
<organism evidence="5 6">
    <name type="scientific">Paramecium sonneborni</name>
    <dbReference type="NCBI Taxonomy" id="65129"/>
    <lineage>
        <taxon>Eukaryota</taxon>
        <taxon>Sar</taxon>
        <taxon>Alveolata</taxon>
        <taxon>Ciliophora</taxon>
        <taxon>Intramacronucleata</taxon>
        <taxon>Oligohymenophorea</taxon>
        <taxon>Peniculida</taxon>
        <taxon>Parameciidae</taxon>
        <taxon>Paramecium</taxon>
    </lineage>
</organism>
<dbReference type="InterPro" id="IPR001680">
    <property type="entry name" value="WD40_rpt"/>
</dbReference>
<feature type="repeat" description="WD" evidence="3">
    <location>
        <begin position="324"/>
        <end position="365"/>
    </location>
</feature>
<dbReference type="EMBL" id="CAJJDN010000004">
    <property type="protein sequence ID" value="CAD8049480.1"/>
    <property type="molecule type" value="Genomic_DNA"/>
</dbReference>
<accession>A0A8S1K1S1</accession>
<feature type="repeat" description="WD" evidence="3">
    <location>
        <begin position="282"/>
        <end position="323"/>
    </location>
</feature>
<dbReference type="SMART" id="SM00320">
    <property type="entry name" value="WD40"/>
    <property type="match status" value="6"/>
</dbReference>
<keyword evidence="2" id="KW-0677">Repeat</keyword>
<evidence type="ECO:0000256" key="4">
    <source>
        <dbReference type="SAM" id="Coils"/>
    </source>
</evidence>
<name>A0A8S1K1S1_9CILI</name>
<dbReference type="OrthoDB" id="10261640at2759"/>
<evidence type="ECO:0008006" key="7">
    <source>
        <dbReference type="Google" id="ProtNLM"/>
    </source>
</evidence>
<gene>
    <name evidence="5" type="ORF">PSON_ATCC_30995.1.T0040159</name>
</gene>
<feature type="coiled-coil region" evidence="4">
    <location>
        <begin position="135"/>
        <end position="184"/>
    </location>
</feature>
<evidence type="ECO:0000256" key="3">
    <source>
        <dbReference type="PROSITE-ProRule" id="PRU00221"/>
    </source>
</evidence>
<dbReference type="PROSITE" id="PS50294">
    <property type="entry name" value="WD_REPEATS_REGION"/>
    <property type="match status" value="1"/>
</dbReference>
<evidence type="ECO:0000313" key="6">
    <source>
        <dbReference type="Proteomes" id="UP000692954"/>
    </source>
</evidence>
<evidence type="ECO:0000256" key="2">
    <source>
        <dbReference type="ARBA" id="ARBA00022737"/>
    </source>
</evidence>
<keyword evidence="1 3" id="KW-0853">WD repeat</keyword>
<sequence length="526" mass="60121">MEQDPLTQLLHLLKQKLVITEKQFWELSNEEGHSAEQEITIAKELMIQERHIKLIEQTINLKNQDKTLQFAFPMKYAMNLIQNPNIIEEYKDFNIIDVSEEFEKINVNTITEEQVKGYLIMKFDDTASQKSDAWEDDLGEVVEVDNQELEALEKEVDQQEEKIIEEEEQIIKQQPELIEQIEENHIDPTWKIDEPKAQLKIHNKVICTFAQNPVSKDIIATGSEDDQFKLIKLSTQKVIFEIKYDETVGLVDFSYDGKYVAAGILTGKIYVYLLSDMSQKVLDGSQTEPSVLKWHPKGNVLLAGFQDSTLWMWNGVNGEVMSVFAGHEAEITCGGFTLDGKLVLSGSADQSFRIWKPNTSEQIVKISSIAHKHNYHKDDVVCFVQHHKQPIISTGSSDSTIAFINFEDGKVIGKTEPLGDSIVELCFIGTNQPIIVAGDLSGQIYIYNWNSMKLIEKLCLCKNAITKILFYNQQFHISSLDGKIVTFDVRQMHNYRVLQTKSGIYEMIVEEGWILVGCENGFVYVY</sequence>